<accession>A0AAE3AFM8</accession>
<feature type="compositionally biased region" description="Basic and acidic residues" evidence="1">
    <location>
        <begin position="632"/>
        <end position="645"/>
    </location>
</feature>
<reference evidence="2" key="1">
    <citation type="submission" date="2021-10" db="EMBL/GenBank/DDBJ databases">
        <title>Anaerobic single-cell dispensing facilitates the cultivation of human gut bacteria.</title>
        <authorList>
            <person name="Afrizal A."/>
        </authorList>
    </citation>
    <scope>NUCLEOTIDE SEQUENCE</scope>
    <source>
        <strain evidence="2">CLA-AA-H272</strain>
    </source>
</reference>
<keyword evidence="3" id="KW-1185">Reference proteome</keyword>
<dbReference type="Proteomes" id="UP001199319">
    <property type="component" value="Unassembled WGS sequence"/>
</dbReference>
<dbReference type="InterPro" id="IPR011990">
    <property type="entry name" value="TPR-like_helical_dom_sf"/>
</dbReference>
<dbReference type="InterPro" id="IPR006597">
    <property type="entry name" value="Sel1-like"/>
</dbReference>
<dbReference type="SMART" id="SM00671">
    <property type="entry name" value="SEL1"/>
    <property type="match status" value="4"/>
</dbReference>
<feature type="region of interest" description="Disordered" evidence="1">
    <location>
        <begin position="632"/>
        <end position="652"/>
    </location>
</feature>
<dbReference type="SUPFAM" id="SSF81901">
    <property type="entry name" value="HCP-like"/>
    <property type="match status" value="1"/>
</dbReference>
<gene>
    <name evidence="2" type="primary">mobL</name>
    <name evidence="2" type="ORF">LKD37_05920</name>
</gene>
<protein>
    <submittedName>
        <fullName evidence="2">Relaxase MobL</fullName>
    </submittedName>
</protein>
<dbReference type="PANTHER" id="PTHR11102">
    <property type="entry name" value="SEL-1-LIKE PROTEIN"/>
    <property type="match status" value="1"/>
</dbReference>
<dbReference type="InterPro" id="IPR048102">
    <property type="entry name" value="MobP3"/>
</dbReference>
<dbReference type="AlphaFoldDB" id="A0AAE3AFM8"/>
<evidence type="ECO:0000313" key="2">
    <source>
        <dbReference type="EMBL" id="MCC2129056.1"/>
    </source>
</evidence>
<dbReference type="Gene3D" id="1.25.40.10">
    <property type="entry name" value="Tetratricopeptide repeat domain"/>
    <property type="match status" value="1"/>
</dbReference>
<dbReference type="Pfam" id="PF08238">
    <property type="entry name" value="Sel1"/>
    <property type="match status" value="4"/>
</dbReference>
<feature type="compositionally biased region" description="Basic and acidic residues" evidence="1">
    <location>
        <begin position="371"/>
        <end position="389"/>
    </location>
</feature>
<proteinExistence type="predicted"/>
<name>A0AAE3AFM8_9FIRM</name>
<evidence type="ECO:0000256" key="1">
    <source>
        <dbReference type="SAM" id="MobiDB-lite"/>
    </source>
</evidence>
<dbReference type="InterPro" id="IPR050767">
    <property type="entry name" value="Sel1_AlgK"/>
</dbReference>
<feature type="region of interest" description="Disordered" evidence="1">
    <location>
        <begin position="368"/>
        <end position="391"/>
    </location>
</feature>
<dbReference type="Pfam" id="PF18555">
    <property type="entry name" value="MobL"/>
    <property type="match status" value="1"/>
</dbReference>
<evidence type="ECO:0000313" key="3">
    <source>
        <dbReference type="Proteomes" id="UP001199319"/>
    </source>
</evidence>
<dbReference type="InterPro" id="IPR041073">
    <property type="entry name" value="MobL"/>
</dbReference>
<comment type="caution">
    <text evidence="2">The sequence shown here is derived from an EMBL/GenBank/DDBJ whole genome shotgun (WGS) entry which is preliminary data.</text>
</comment>
<dbReference type="EMBL" id="JAJEPW010000012">
    <property type="protein sequence ID" value="MCC2129056.1"/>
    <property type="molecule type" value="Genomic_DNA"/>
</dbReference>
<sequence>MAKLVQKSGYIKSGKAGGYMRYIATREGVERLAGNGAVTKGQRELIQKLLTDFPDAVDLFEYEDYCKTPTLGTASAFISMALDANLHEIDSESGYMQYIATRPRVQKRGTHGLFSSATAVDLASAISELEAHEGNVWTIIYSLRREDADRLEYDNADAWRALLMENAPTLAKSMKISLDNFHWYAAFHDEGHHPHIHMMVWSDDPKEGFLTKDGIAAMRSKLTDAIFRDEMQQIYERKDVAYSDLVEAAQNAMREMISRMQHQICDSPIIADNMRQLVQALETTTGKKQYGYLKKPLKQLVDTIVDALAELPEVSECYKVWNQIHEELNECYGHSTPWERLPLSQRKEFRKIKNDIIREAENIRLGLPTFEDERMQDEPEPESQKEEHQSYSVYEQAQRYRAAKAVLQDIYALDAEHTEAVKALEQLWEEGYTVAAHQLGKFYRDDLSTLRDYEKAEQWFRCSAEAGNDFSEYALGKLLLTQKRTVEALGWLGKAAEQGNQFARYRLGKFYLTGEAVPKDVEKALAYLTASADQGNQFAQYTLGKLYLLGRDVPPDHKQAREWLIRAAAQGNEYACFFLDRFDQFRDPSVMLAATKLLHHMSRIFQSNSVPPGNPAGIRIDSKRRRRLMEKRMAMGHKADDHEEQTQYQQSM</sequence>
<dbReference type="RefSeq" id="WP_302928354.1">
    <property type="nucleotide sequence ID" value="NZ_JAJEPW010000012.1"/>
</dbReference>
<dbReference type="PANTHER" id="PTHR11102:SF160">
    <property type="entry name" value="ERAD-ASSOCIATED E3 UBIQUITIN-PROTEIN LIGASE COMPONENT HRD3"/>
    <property type="match status" value="1"/>
</dbReference>
<dbReference type="NCBIfam" id="NF041499">
    <property type="entry name" value="MobP3"/>
    <property type="match status" value="1"/>
</dbReference>
<organism evidence="2 3">
    <name type="scientific">Brotocaccenecus cirricatena</name>
    <dbReference type="NCBI Taxonomy" id="3064195"/>
    <lineage>
        <taxon>Bacteria</taxon>
        <taxon>Bacillati</taxon>
        <taxon>Bacillota</taxon>
        <taxon>Clostridia</taxon>
        <taxon>Eubacteriales</taxon>
        <taxon>Oscillospiraceae</taxon>
        <taxon>Brotocaccenecus</taxon>
    </lineage>
</organism>